<gene>
    <name evidence="2" type="primary">lptC</name>
    <name evidence="2" type="ordered locus">LFE_1494</name>
</gene>
<keyword evidence="1" id="KW-1133">Transmembrane helix</keyword>
<evidence type="ECO:0000256" key="1">
    <source>
        <dbReference type="SAM" id="Phobius"/>
    </source>
</evidence>
<dbReference type="InterPro" id="IPR010664">
    <property type="entry name" value="LipoPS_assembly_LptC-rel"/>
</dbReference>
<dbReference type="EMBL" id="AP012342">
    <property type="protein sequence ID" value="BAM07176.1"/>
    <property type="molecule type" value="Genomic_DNA"/>
</dbReference>
<reference evidence="3" key="2">
    <citation type="submission" date="2012-03" db="EMBL/GenBank/DDBJ databases">
        <title>The complete genome sequence of the pioneer microbe on fresh volcanic deposit, Leptospirillum ferrooxidans strain C2-3.</title>
        <authorList>
            <person name="Fujimura R."/>
            <person name="Sato Y."/>
            <person name="Nishizawa T."/>
            <person name="Nanba K."/>
            <person name="Oshima K."/>
            <person name="Hattori M."/>
            <person name="Kamijo T."/>
            <person name="Ohta H."/>
        </authorList>
    </citation>
    <scope>NUCLEOTIDE SEQUENCE [LARGE SCALE GENOMIC DNA]</scope>
    <source>
        <strain evidence="3">C2-3</strain>
    </source>
</reference>
<protein>
    <submittedName>
        <fullName evidence="2">Putative lipopolysaccharide export system protein</fullName>
    </submittedName>
</protein>
<dbReference type="STRING" id="1162668.LFE_1494"/>
<proteinExistence type="predicted"/>
<dbReference type="KEGG" id="lfc:LFE_1494"/>
<dbReference type="RefSeq" id="WP_014449663.1">
    <property type="nucleotide sequence ID" value="NC_017094.1"/>
</dbReference>
<dbReference type="Gene3D" id="2.60.450.10">
    <property type="entry name" value="Lipopolysaccharide (LPS) transport protein A like domain"/>
    <property type="match status" value="1"/>
</dbReference>
<dbReference type="Pfam" id="PF06835">
    <property type="entry name" value="LptC"/>
    <property type="match status" value="1"/>
</dbReference>
<accession>I0IPH7</accession>
<dbReference type="HOGENOM" id="CLU_1394847_0_0_0"/>
<dbReference type="PATRIC" id="fig|1162668.3.peg.1768"/>
<keyword evidence="1" id="KW-0812">Transmembrane</keyword>
<evidence type="ECO:0000313" key="3">
    <source>
        <dbReference type="Proteomes" id="UP000007382"/>
    </source>
</evidence>
<reference evidence="2 3" key="1">
    <citation type="journal article" date="2012" name="J. Bacteriol.">
        <title>Complete Genome Sequence of Leptospirillum ferrooxidans Strain C2-3, Isolated from a Fresh Volcanic Ash Deposit on the Island of Miyake, Japan.</title>
        <authorList>
            <person name="Fujimura R."/>
            <person name="Sato Y."/>
            <person name="Nishizawa T."/>
            <person name="Oshima K."/>
            <person name="Kim S.-W."/>
            <person name="Hattori M."/>
            <person name="Kamijo T."/>
            <person name="Ohta H."/>
        </authorList>
    </citation>
    <scope>NUCLEOTIDE SEQUENCE [LARGE SCALE GENOMIC DNA]</scope>
    <source>
        <strain evidence="2 3">C2-3</strain>
    </source>
</reference>
<organism evidence="2 3">
    <name type="scientific">Leptospirillum ferrooxidans (strain C2-3)</name>
    <dbReference type="NCBI Taxonomy" id="1162668"/>
    <lineage>
        <taxon>Bacteria</taxon>
        <taxon>Pseudomonadati</taxon>
        <taxon>Nitrospirota</taxon>
        <taxon>Nitrospiria</taxon>
        <taxon>Nitrospirales</taxon>
        <taxon>Nitrospiraceae</taxon>
        <taxon>Leptospirillum</taxon>
    </lineage>
</organism>
<keyword evidence="3" id="KW-1185">Reference proteome</keyword>
<feature type="transmembrane region" description="Helical" evidence="1">
    <location>
        <begin position="16"/>
        <end position="36"/>
    </location>
</feature>
<dbReference type="AlphaFoldDB" id="I0IPH7"/>
<evidence type="ECO:0000313" key="2">
    <source>
        <dbReference type="EMBL" id="BAM07176.1"/>
    </source>
</evidence>
<dbReference type="OrthoDB" id="9811944at2"/>
<keyword evidence="1" id="KW-0472">Membrane</keyword>
<dbReference type="Proteomes" id="UP000007382">
    <property type="component" value="Chromosome"/>
</dbReference>
<name>I0IPH7_LEPFC</name>
<sequence>MARVSKWRTLFQNKPFVLFLAAIPIVLTLGGLGYIAHRHVVSRGTVPVDTHPVPRAQVVISGFLYTRSVDGQTKWFIKAMKASIGKGETTTRLWNLSAHILVKPDLVLDISGDKGVIDQISHQFYVKEKQVPVAARFSNGLEIVSSRLDYDDKADSIHTNGQVLILGRSMIIHGRGLHSTPKKQFFQLDEGVRAVFAG</sequence>